<proteinExistence type="predicted"/>
<evidence type="ECO:0000313" key="2">
    <source>
        <dbReference type="EMBL" id="TLG74181.1"/>
    </source>
</evidence>
<dbReference type="AlphaFoldDB" id="A0A5R8QC84"/>
<sequence length="182" mass="20193">MKDSIRIRKIAVAGLMIALSVVLGYISIVIIPGTVVISFKQVPILVGGIFLGPFYGIIIGAITDLLNLLFSGQFATFNPMYTIQAMLIGLCGGLLYRKKLTWFNITIINAVRAFVLNLLYGSFIIYIMNGMVLPVFISRTINAFTTQFLLVGIILILLVPFFNKWRIRINGSDPAEKTITQE</sequence>
<feature type="transmembrane region" description="Helical" evidence="1">
    <location>
        <begin position="77"/>
        <end position="96"/>
    </location>
</feature>
<gene>
    <name evidence="2" type="ORF">FEZ08_05600</name>
</gene>
<feature type="transmembrane region" description="Helical" evidence="1">
    <location>
        <begin position="12"/>
        <end position="39"/>
    </location>
</feature>
<feature type="transmembrane region" description="Helical" evidence="1">
    <location>
        <begin position="140"/>
        <end position="162"/>
    </location>
</feature>
<feature type="transmembrane region" description="Helical" evidence="1">
    <location>
        <begin position="45"/>
        <end position="70"/>
    </location>
</feature>
<keyword evidence="3" id="KW-1185">Reference proteome</keyword>
<name>A0A5R8QC84_9FIRM</name>
<dbReference type="Proteomes" id="UP000306912">
    <property type="component" value="Unassembled WGS sequence"/>
</dbReference>
<dbReference type="Pfam" id="PF12822">
    <property type="entry name" value="ECF_trnsprt"/>
    <property type="match status" value="1"/>
</dbReference>
<keyword evidence="1" id="KW-0472">Membrane</keyword>
<dbReference type="InterPro" id="IPR030949">
    <property type="entry name" value="ECF_S_folate_fam"/>
</dbReference>
<dbReference type="OrthoDB" id="5516776at2"/>
<feature type="transmembrane region" description="Helical" evidence="1">
    <location>
        <begin position="102"/>
        <end position="128"/>
    </location>
</feature>
<keyword evidence="1" id="KW-0812">Transmembrane</keyword>
<reference evidence="2 3" key="1">
    <citation type="submission" date="2019-05" db="EMBL/GenBank/DDBJ databases">
        <title>Culicoidintestinum kansasii gen. nov., sp. nov. from the gastrointestinal tract of the biting midge, Culicoides sonorensis.</title>
        <authorList>
            <person name="Neupane S."/>
            <person name="Ghosh A."/>
            <person name="Gunther S."/>
            <person name="Martin K."/>
            <person name="Zurek L."/>
        </authorList>
    </citation>
    <scope>NUCLEOTIDE SEQUENCE [LARGE SCALE GENOMIC DNA]</scope>
    <source>
        <strain evidence="2 3">CS-1</strain>
    </source>
</reference>
<accession>A0A5R8QC84</accession>
<dbReference type="NCBIfam" id="TIGR04518">
    <property type="entry name" value="ECF_S_folT_fam"/>
    <property type="match status" value="1"/>
</dbReference>
<dbReference type="Gene3D" id="1.10.1760.20">
    <property type="match status" value="1"/>
</dbReference>
<dbReference type="EMBL" id="VBWP01000004">
    <property type="protein sequence ID" value="TLG74181.1"/>
    <property type="molecule type" value="Genomic_DNA"/>
</dbReference>
<dbReference type="RefSeq" id="WP_138190733.1">
    <property type="nucleotide sequence ID" value="NZ_VBWP01000004.1"/>
</dbReference>
<protein>
    <submittedName>
        <fullName evidence="2">Folate family ECF transporter S component</fullName>
    </submittedName>
</protein>
<evidence type="ECO:0000313" key="3">
    <source>
        <dbReference type="Proteomes" id="UP000306912"/>
    </source>
</evidence>
<organism evidence="2 3">
    <name type="scientific">Culicoidibacter larvae</name>
    <dbReference type="NCBI Taxonomy" id="2579976"/>
    <lineage>
        <taxon>Bacteria</taxon>
        <taxon>Bacillati</taxon>
        <taxon>Bacillota</taxon>
        <taxon>Culicoidibacteria</taxon>
        <taxon>Culicoidibacterales</taxon>
        <taxon>Culicoidibacteraceae</taxon>
        <taxon>Culicoidibacter</taxon>
    </lineage>
</organism>
<comment type="caution">
    <text evidence="2">The sequence shown here is derived from an EMBL/GenBank/DDBJ whole genome shotgun (WGS) entry which is preliminary data.</text>
</comment>
<dbReference type="GO" id="GO:0022857">
    <property type="term" value="F:transmembrane transporter activity"/>
    <property type="evidence" value="ECO:0007669"/>
    <property type="project" value="InterPro"/>
</dbReference>
<evidence type="ECO:0000256" key="1">
    <source>
        <dbReference type="SAM" id="Phobius"/>
    </source>
</evidence>
<dbReference type="InterPro" id="IPR024529">
    <property type="entry name" value="ECF_trnsprt_substrate-spec"/>
</dbReference>
<dbReference type="InParanoid" id="A0A5R8QC84"/>
<keyword evidence="1" id="KW-1133">Transmembrane helix</keyword>